<gene>
    <name evidence="1" type="ORF">QE152_g12964</name>
</gene>
<dbReference type="EMBL" id="JASPKY010000120">
    <property type="protein sequence ID" value="KAK9732345.1"/>
    <property type="molecule type" value="Genomic_DNA"/>
</dbReference>
<evidence type="ECO:0000313" key="2">
    <source>
        <dbReference type="Proteomes" id="UP001458880"/>
    </source>
</evidence>
<comment type="caution">
    <text evidence="1">The sequence shown here is derived from an EMBL/GenBank/DDBJ whole genome shotgun (WGS) entry which is preliminary data.</text>
</comment>
<keyword evidence="2" id="KW-1185">Reference proteome</keyword>
<name>A0AAW1LER4_POPJA</name>
<sequence>MELNCEVTVSPLYQFNNLRCQEENYQNKLCSLNALRGRSTKLETNDNNKLFDLLSIIMRENIHHLEMFKAKHFPVSYDCRAENAIKIFFGWSVGVNIKELSEYLDISEEVTKHIYLLSTLYAKRYIKSHIEEWRIGGPGIVVLLDVYPGGCNKFNYVTRQNQNCVLCIAEVKDIPPRFWFQILNQTDSNQRNREIFGAIFAIVRPGSILVIDLDSTAITEASYNNLRKNYKTGSKKDPGLAVLVRLSQDSSGSTILTPGLAWTLGQRERPYARTPHLKPSAESDLQAAGLQEFATLPVEIYIS</sequence>
<protein>
    <submittedName>
        <fullName evidence="1">Uncharacterized protein</fullName>
    </submittedName>
</protein>
<organism evidence="1 2">
    <name type="scientific">Popillia japonica</name>
    <name type="common">Japanese beetle</name>
    <dbReference type="NCBI Taxonomy" id="7064"/>
    <lineage>
        <taxon>Eukaryota</taxon>
        <taxon>Metazoa</taxon>
        <taxon>Ecdysozoa</taxon>
        <taxon>Arthropoda</taxon>
        <taxon>Hexapoda</taxon>
        <taxon>Insecta</taxon>
        <taxon>Pterygota</taxon>
        <taxon>Neoptera</taxon>
        <taxon>Endopterygota</taxon>
        <taxon>Coleoptera</taxon>
        <taxon>Polyphaga</taxon>
        <taxon>Scarabaeiformia</taxon>
        <taxon>Scarabaeidae</taxon>
        <taxon>Rutelinae</taxon>
        <taxon>Popillia</taxon>
    </lineage>
</organism>
<dbReference type="Proteomes" id="UP001458880">
    <property type="component" value="Unassembled WGS sequence"/>
</dbReference>
<proteinExistence type="predicted"/>
<dbReference type="AlphaFoldDB" id="A0AAW1LER4"/>
<evidence type="ECO:0000313" key="1">
    <source>
        <dbReference type="EMBL" id="KAK9732345.1"/>
    </source>
</evidence>
<accession>A0AAW1LER4</accession>
<reference evidence="1 2" key="1">
    <citation type="journal article" date="2024" name="BMC Genomics">
        <title>De novo assembly and annotation of Popillia japonica's genome with initial clues to its potential as an invasive pest.</title>
        <authorList>
            <person name="Cucini C."/>
            <person name="Boschi S."/>
            <person name="Funari R."/>
            <person name="Cardaioli E."/>
            <person name="Iannotti N."/>
            <person name="Marturano G."/>
            <person name="Paoli F."/>
            <person name="Bruttini M."/>
            <person name="Carapelli A."/>
            <person name="Frati F."/>
            <person name="Nardi F."/>
        </authorList>
    </citation>
    <scope>NUCLEOTIDE SEQUENCE [LARGE SCALE GENOMIC DNA]</scope>
    <source>
        <strain evidence="1">DMR45628</strain>
    </source>
</reference>